<evidence type="ECO:0000259" key="4">
    <source>
        <dbReference type="PROSITE" id="PS50075"/>
    </source>
</evidence>
<feature type="region of interest" description="Disordered" evidence="3">
    <location>
        <begin position="1"/>
        <end position="30"/>
    </location>
</feature>
<proteinExistence type="predicted"/>
<organism evidence="5 6">
    <name type="scientific">Streptomyces peucetius</name>
    <dbReference type="NCBI Taxonomy" id="1950"/>
    <lineage>
        <taxon>Bacteria</taxon>
        <taxon>Bacillati</taxon>
        <taxon>Actinomycetota</taxon>
        <taxon>Actinomycetes</taxon>
        <taxon>Kitasatosporales</taxon>
        <taxon>Streptomycetaceae</taxon>
        <taxon>Streptomyces</taxon>
    </lineage>
</organism>
<dbReference type="InterPro" id="IPR036736">
    <property type="entry name" value="ACP-like_sf"/>
</dbReference>
<reference evidence="5" key="1">
    <citation type="submission" date="2022-10" db="EMBL/GenBank/DDBJ databases">
        <title>Cytochrome P450 Catalyzes Benzene Ring Formation in the Biosynthesis of Trialkyl-Substituted Aromatic Polyketides.</title>
        <authorList>
            <person name="Zhao E."/>
            <person name="Ge H."/>
        </authorList>
    </citation>
    <scope>NUCLEOTIDE SEQUENCE</scope>
    <source>
        <strain evidence="5">NA0869</strain>
    </source>
</reference>
<dbReference type="InterPro" id="IPR029058">
    <property type="entry name" value="AB_hydrolase_fold"/>
</dbReference>
<dbReference type="InterPro" id="IPR020806">
    <property type="entry name" value="PKS_PP-bd"/>
</dbReference>
<evidence type="ECO:0000313" key="6">
    <source>
        <dbReference type="Proteomes" id="UP001163878"/>
    </source>
</evidence>
<feature type="domain" description="Carrier" evidence="4">
    <location>
        <begin position="1031"/>
        <end position="1106"/>
    </location>
</feature>
<dbReference type="InterPro" id="IPR029063">
    <property type="entry name" value="SAM-dependent_MTases_sf"/>
</dbReference>
<dbReference type="Proteomes" id="UP001163878">
    <property type="component" value="Chromosome"/>
</dbReference>
<dbReference type="Pfam" id="PF00501">
    <property type="entry name" value="AMP-binding"/>
    <property type="match status" value="1"/>
</dbReference>
<dbReference type="Pfam" id="PF00550">
    <property type="entry name" value="PP-binding"/>
    <property type="match status" value="1"/>
</dbReference>
<dbReference type="PANTHER" id="PTHR45527">
    <property type="entry name" value="NONRIBOSOMAL PEPTIDE SYNTHETASE"/>
    <property type="match status" value="1"/>
</dbReference>
<dbReference type="RefSeq" id="WP_264242122.1">
    <property type="nucleotide sequence ID" value="NZ_CP107567.1"/>
</dbReference>
<dbReference type="Gene3D" id="3.40.50.980">
    <property type="match status" value="2"/>
</dbReference>
<dbReference type="SUPFAM" id="SSF47336">
    <property type="entry name" value="ACP-like"/>
    <property type="match status" value="1"/>
</dbReference>
<dbReference type="CDD" id="cd10548">
    <property type="entry name" value="cupin_CDO"/>
    <property type="match status" value="1"/>
</dbReference>
<dbReference type="InterPro" id="IPR011051">
    <property type="entry name" value="RmlC_Cupin_sf"/>
</dbReference>
<dbReference type="InterPro" id="IPR006342">
    <property type="entry name" value="FkbM_mtfrase"/>
</dbReference>
<evidence type="ECO:0000256" key="2">
    <source>
        <dbReference type="ARBA" id="ARBA00022553"/>
    </source>
</evidence>
<dbReference type="PROSITE" id="PS00455">
    <property type="entry name" value="AMP_BINDING"/>
    <property type="match status" value="1"/>
</dbReference>
<dbReference type="InterPro" id="IPR009081">
    <property type="entry name" value="PP-bd_ACP"/>
</dbReference>
<dbReference type="NCBIfam" id="TIGR01444">
    <property type="entry name" value="fkbM_fam"/>
    <property type="match status" value="1"/>
</dbReference>
<evidence type="ECO:0000256" key="1">
    <source>
        <dbReference type="ARBA" id="ARBA00022450"/>
    </source>
</evidence>
<keyword evidence="6" id="KW-1185">Reference proteome</keyword>
<dbReference type="SMART" id="SM00823">
    <property type="entry name" value="PKS_PP"/>
    <property type="match status" value="1"/>
</dbReference>
<dbReference type="Pfam" id="PF00975">
    <property type="entry name" value="Thioesterase"/>
    <property type="match status" value="1"/>
</dbReference>
<dbReference type="InterPro" id="IPR020802">
    <property type="entry name" value="TesA-like"/>
</dbReference>
<dbReference type="InterPro" id="IPR000873">
    <property type="entry name" value="AMP-dep_synth/lig_dom"/>
</dbReference>
<dbReference type="Pfam" id="PF05050">
    <property type="entry name" value="Methyltransf_21"/>
    <property type="match status" value="1"/>
</dbReference>
<gene>
    <name evidence="5" type="ORF">OGH68_05145</name>
</gene>
<dbReference type="SUPFAM" id="SSF53474">
    <property type="entry name" value="alpha/beta-Hydrolases"/>
    <property type="match status" value="1"/>
</dbReference>
<dbReference type="InterPro" id="IPR001031">
    <property type="entry name" value="Thioesterase"/>
</dbReference>
<dbReference type="SUPFAM" id="SSF53335">
    <property type="entry name" value="S-adenosyl-L-methionine-dependent methyltransferases"/>
    <property type="match status" value="1"/>
</dbReference>
<dbReference type="SUPFAM" id="SSF51182">
    <property type="entry name" value="RmlC-like cupins"/>
    <property type="match status" value="1"/>
</dbReference>
<dbReference type="InterPro" id="IPR014710">
    <property type="entry name" value="RmlC-like_jellyroll"/>
</dbReference>
<dbReference type="Gene3D" id="3.40.50.1820">
    <property type="entry name" value="alpha/beta hydrolase"/>
    <property type="match status" value="1"/>
</dbReference>
<keyword evidence="1" id="KW-0596">Phosphopantetheine</keyword>
<evidence type="ECO:0000313" key="5">
    <source>
        <dbReference type="EMBL" id="UYQ60916.1"/>
    </source>
</evidence>
<dbReference type="Gene3D" id="2.30.38.10">
    <property type="entry name" value="Luciferase, Domain 3"/>
    <property type="match status" value="1"/>
</dbReference>
<dbReference type="SUPFAM" id="SSF56801">
    <property type="entry name" value="Acetyl-CoA synthetase-like"/>
    <property type="match status" value="1"/>
</dbReference>
<dbReference type="InterPro" id="IPR025110">
    <property type="entry name" value="AMP-bd_C"/>
</dbReference>
<dbReference type="InterPro" id="IPR020845">
    <property type="entry name" value="AMP-binding_CS"/>
</dbReference>
<dbReference type="SMART" id="SM00824">
    <property type="entry name" value="PKS_TE"/>
    <property type="match status" value="1"/>
</dbReference>
<dbReference type="Pfam" id="PF13193">
    <property type="entry name" value="AMP-binding_C"/>
    <property type="match status" value="1"/>
</dbReference>
<evidence type="ECO:0000256" key="3">
    <source>
        <dbReference type="SAM" id="MobiDB-lite"/>
    </source>
</evidence>
<dbReference type="Gene3D" id="3.30.300.30">
    <property type="match status" value="2"/>
</dbReference>
<name>A0ABY6I1Q3_STRPE</name>
<dbReference type="PROSITE" id="PS50075">
    <property type="entry name" value="CARRIER"/>
    <property type="match status" value="1"/>
</dbReference>
<dbReference type="InterPro" id="IPR010071">
    <property type="entry name" value="AA_adenyl_dom"/>
</dbReference>
<dbReference type="Gene3D" id="3.40.50.150">
    <property type="entry name" value="Vaccinia Virus protein VP39"/>
    <property type="match status" value="1"/>
</dbReference>
<dbReference type="InterPro" id="IPR045851">
    <property type="entry name" value="AMP-bd_C_sf"/>
</dbReference>
<keyword evidence="2" id="KW-0597">Phosphoprotein</keyword>
<dbReference type="Gene3D" id="2.60.120.10">
    <property type="entry name" value="Jelly Rolls"/>
    <property type="match status" value="1"/>
</dbReference>
<protein>
    <submittedName>
        <fullName evidence="5">Amino acid adenylation domain-containing protein</fullName>
    </submittedName>
</protein>
<dbReference type="CDD" id="cd17646">
    <property type="entry name" value="A_NRPS_AB3403-like"/>
    <property type="match status" value="1"/>
</dbReference>
<sequence>MNAVQGADLDMPGTASAGTGAQYPPSQPRTPRLTRLVEEVRAALRARPEASAEEAGRDVAAALAPHLGRADLLTPAQQEADRGGYKQHVLHVEADGSFSVVALVWLAGQCTPVHDHVCWCVVGIHEGAEEETVYRLSGSPEQRHLLAVDTTTSEVGAVAALAPPGDIHDVRSTAAGRTVSLHVYGADIGRLGTSIRRVYELPVRQAEDPSGISPTVWGSDVMGDKSAHGMTAETLPDLFSAQVARTPEAVALIADGVSLTYAELDERAHRLAVSLVAKGAGPETVVAVRVPRSVELVVALYAVHKAGAAYLPLDPDGPDERSRHMAEDAGALLVLTAEDVGRAAEPGPADPAGRPLPAPHPLNTAYVIYTSGSTGRPKGVAVSHAAIVNRLRWMQAEYSLGDDDRVLQKTPAGFDVSVWEFFWPLCVGACLVVAAPDGHRDPAYLTEVIRAQRITTLHFVPSMLRLFTDEPTARLCTTVRRVFASGEALSGELRDRFFEVLDAELHNLYGPTEAAVDVSYWRCQPDDRPGPVPIGRPVWNTQLYVLDADLRPVGPGVMGELYLAGVQLATGYVRRPGLTAERFLPDPFGPPGTRMYRTGDLAHIRDDGAVHYAGRTDHQVKVGGVRIEPGEVEAVLVRHPAVAEAVVTPAADGSGGTQLVAHIVPDPVAAAPLRNLCRLEREGALDAGELHTLPNDMVIAASNPTETDFLYREIFEGHEYQRHGIVLPEGSRVFDVGAHIGLFSLSVARSRPGSVIYSFEPIPQLFRLLDLNTRIHGVDARLFPCGIAESSGSATFTYYPQLSIMSGRFGDLAEERGVLEAFVRNESRGDESPAPGSEADLDSLLTERLRHVDVTCALRTLSDVIEETGVDRIDLLKIDAEKSEREVLLGLRDEHWPLVRQLVIEAHDLPGQVDWIRRHLEARGYRVAVDGQHMLADTGLVTVYATRPGTAETPSSGGAGAHGVPAVPGGGWSDPGLFTEDVRREAALSLPGPMMPSQFVIVDALPLTPNGKLDRAALPAPRARATQTFTAPRDPVEEVLCSLFAEVLGVRAVGIHDDFFQQGGHSLAAIRLMGRIRAVFGTELTVRSLFEAPTVARFAPLLGRDPGGDPFAVLLPLRATGAAAPLFCVHPAAGVGWVYSGLLRHVGDDRPVYALQDAGLTGGEPAADVEEVAAGYVRLIRSVQPSGPYHLCGWSFGGLVAQAMATLLQEAGETVALLAVLDAYPLCDRAVPAALSSDGLRELLVSLGYGVPDAPGSSMTPAEFTEAAGTAGGVLADLEQRQVLAMAGTFRRNVVLAHGFRPAVFDGDLLLFTAAVGRSGDAPSAGDWSPYLTGRVHTVDVPCTHGEMTGPVAVADIGPRIADRLSGVASHRAG</sequence>
<accession>A0ABY6I1Q3</accession>
<dbReference type="NCBIfam" id="TIGR01733">
    <property type="entry name" value="AA-adenyl-dom"/>
    <property type="match status" value="1"/>
</dbReference>
<dbReference type="EMBL" id="CP107567">
    <property type="protein sequence ID" value="UYQ60916.1"/>
    <property type="molecule type" value="Genomic_DNA"/>
</dbReference>
<dbReference type="PANTHER" id="PTHR45527:SF1">
    <property type="entry name" value="FATTY ACID SYNTHASE"/>
    <property type="match status" value="1"/>
</dbReference>